<keyword evidence="1" id="KW-0646">Protease inhibitor</keyword>
<keyword evidence="2" id="KW-0789">Thiol protease inhibitor</keyword>
<dbReference type="AlphaFoldDB" id="A0A8B8JL06"/>
<reference evidence="5" key="1">
    <citation type="journal article" date="2019" name="Toxins">
        <title>Detection of Abrin-Like and Prepropulchellin-Like Toxin Genes and Transcripts Using Whole Genome Sequencing and Full-Length Transcript Sequencing of Abrus precatorius.</title>
        <authorList>
            <person name="Hovde B.T."/>
            <person name="Daligault H.E."/>
            <person name="Hanschen E.R."/>
            <person name="Kunde Y.A."/>
            <person name="Johnson M.B."/>
            <person name="Starkenburg S.R."/>
            <person name="Johnson S.L."/>
        </authorList>
    </citation>
    <scope>NUCLEOTIDE SEQUENCE [LARGE SCALE GENOMIC DNA]</scope>
</reference>
<dbReference type="GO" id="GO:0004869">
    <property type="term" value="F:cysteine-type endopeptidase inhibitor activity"/>
    <property type="evidence" value="ECO:0007669"/>
    <property type="project" value="UniProtKB-KW"/>
</dbReference>
<sequence length="112" mass="12521">MMRFEYLVVLFASAVAMNAAAMRFGGWSPIKNINDPHVTEIANFAVTEYVKRSGAKLKLEKVIKGDTQVVAGINYRLVLAANDGSSSNNYEAVVWEKWEHFRNLTSFTPVHA</sequence>
<evidence type="ECO:0000313" key="6">
    <source>
        <dbReference type="RefSeq" id="XP_027332122.1"/>
    </source>
</evidence>
<dbReference type="CDD" id="cd00042">
    <property type="entry name" value="CY"/>
    <property type="match status" value="1"/>
</dbReference>
<evidence type="ECO:0000256" key="1">
    <source>
        <dbReference type="ARBA" id="ARBA00022690"/>
    </source>
</evidence>
<organism evidence="5 6">
    <name type="scientific">Abrus precatorius</name>
    <name type="common">Indian licorice</name>
    <name type="synonym">Glycine abrus</name>
    <dbReference type="NCBI Taxonomy" id="3816"/>
    <lineage>
        <taxon>Eukaryota</taxon>
        <taxon>Viridiplantae</taxon>
        <taxon>Streptophyta</taxon>
        <taxon>Embryophyta</taxon>
        <taxon>Tracheophyta</taxon>
        <taxon>Spermatophyta</taxon>
        <taxon>Magnoliopsida</taxon>
        <taxon>eudicotyledons</taxon>
        <taxon>Gunneridae</taxon>
        <taxon>Pentapetalae</taxon>
        <taxon>rosids</taxon>
        <taxon>fabids</taxon>
        <taxon>Fabales</taxon>
        <taxon>Fabaceae</taxon>
        <taxon>Papilionoideae</taxon>
        <taxon>50 kb inversion clade</taxon>
        <taxon>NPAAA clade</taxon>
        <taxon>indigoferoid/millettioid clade</taxon>
        <taxon>Abreae</taxon>
        <taxon>Abrus</taxon>
    </lineage>
</organism>
<dbReference type="Pfam" id="PF16845">
    <property type="entry name" value="SQAPI"/>
    <property type="match status" value="1"/>
</dbReference>
<dbReference type="SUPFAM" id="SSF54403">
    <property type="entry name" value="Cystatin/monellin"/>
    <property type="match status" value="1"/>
</dbReference>
<dbReference type="RefSeq" id="XP_027332122.1">
    <property type="nucleotide sequence ID" value="XM_027476321.1"/>
</dbReference>
<dbReference type="GeneID" id="113847311"/>
<proteinExistence type="predicted"/>
<dbReference type="KEGG" id="aprc:113847311"/>
<gene>
    <name evidence="6" type="primary">LOC113847311</name>
</gene>
<name>A0A8B8JL06_ABRPR</name>
<accession>A0A8B8JL06</accession>
<dbReference type="InterPro" id="IPR000010">
    <property type="entry name" value="Cystatin_dom"/>
</dbReference>
<evidence type="ECO:0000259" key="4">
    <source>
        <dbReference type="SMART" id="SM00043"/>
    </source>
</evidence>
<evidence type="ECO:0000256" key="3">
    <source>
        <dbReference type="SAM" id="SignalP"/>
    </source>
</evidence>
<evidence type="ECO:0000313" key="5">
    <source>
        <dbReference type="Proteomes" id="UP000694853"/>
    </source>
</evidence>
<dbReference type="InterPro" id="IPR046350">
    <property type="entry name" value="Cystatin_sf"/>
</dbReference>
<feature type="chain" id="PRO_5034982277" evidence="3">
    <location>
        <begin position="22"/>
        <end position="112"/>
    </location>
</feature>
<evidence type="ECO:0000256" key="2">
    <source>
        <dbReference type="ARBA" id="ARBA00022704"/>
    </source>
</evidence>
<dbReference type="Gene3D" id="3.10.450.10">
    <property type="match status" value="1"/>
</dbReference>
<dbReference type="Proteomes" id="UP000694853">
    <property type="component" value="Unplaced"/>
</dbReference>
<dbReference type="PANTHER" id="PTHR47364">
    <property type="entry name" value="CYSTEINE PROTEINASE INHIBITOR 5"/>
    <property type="match status" value="1"/>
</dbReference>
<feature type="signal peptide" evidence="3">
    <location>
        <begin position="1"/>
        <end position="21"/>
    </location>
</feature>
<feature type="domain" description="Cystatin" evidence="4">
    <location>
        <begin position="22"/>
        <end position="110"/>
    </location>
</feature>
<keyword evidence="5" id="KW-1185">Reference proteome</keyword>
<protein>
    <submittedName>
        <fullName evidence="6">Cysteine proteinase inhibitor 5-like</fullName>
    </submittedName>
</protein>
<reference evidence="6" key="2">
    <citation type="submission" date="2025-08" db="UniProtKB">
        <authorList>
            <consortium name="RefSeq"/>
        </authorList>
    </citation>
    <scope>IDENTIFICATION</scope>
    <source>
        <tissue evidence="6">Young leaves</tissue>
    </source>
</reference>
<dbReference type="PANTHER" id="PTHR47364:SF2">
    <property type="entry name" value="CYSTEINE PROTEINASE INHIBITOR 5"/>
    <property type="match status" value="1"/>
</dbReference>
<dbReference type="SMART" id="SM00043">
    <property type="entry name" value="CY"/>
    <property type="match status" value="1"/>
</dbReference>
<keyword evidence="3" id="KW-0732">Signal</keyword>